<dbReference type="GO" id="GO:0003677">
    <property type="term" value="F:DNA binding"/>
    <property type="evidence" value="ECO:0007669"/>
    <property type="project" value="UniProtKB-KW"/>
</dbReference>
<evidence type="ECO:0000256" key="1">
    <source>
        <dbReference type="ARBA" id="ARBA00023125"/>
    </source>
</evidence>
<dbReference type="Proteomes" id="UP001138768">
    <property type="component" value="Unassembled WGS sequence"/>
</dbReference>
<dbReference type="Pfam" id="PF01381">
    <property type="entry name" value="HTH_3"/>
    <property type="match status" value="1"/>
</dbReference>
<evidence type="ECO:0000313" key="3">
    <source>
        <dbReference type="EMBL" id="MBK1620012.1"/>
    </source>
</evidence>
<dbReference type="PANTHER" id="PTHR36924:SF1">
    <property type="entry name" value="ANTITOXIN HIGA-1"/>
    <property type="match status" value="1"/>
</dbReference>
<dbReference type="InterPro" id="IPR013430">
    <property type="entry name" value="Toxin_antidote_HigA"/>
</dbReference>
<keyword evidence="4" id="KW-1185">Reference proteome</keyword>
<dbReference type="NCBIfam" id="TIGR02607">
    <property type="entry name" value="antidote_HigA"/>
    <property type="match status" value="1"/>
</dbReference>
<dbReference type="SMART" id="SM00530">
    <property type="entry name" value="HTH_XRE"/>
    <property type="match status" value="1"/>
</dbReference>
<reference evidence="3 4" key="1">
    <citation type="journal article" date="2020" name="Microorganisms">
        <title>Osmotic Adaptation and Compatible Solute Biosynthesis of Phototrophic Bacteria as Revealed from Genome Analyses.</title>
        <authorList>
            <person name="Imhoff J.F."/>
            <person name="Rahn T."/>
            <person name="Kunzel S."/>
            <person name="Keller A."/>
            <person name="Neulinger S.C."/>
        </authorList>
    </citation>
    <scope>NUCLEOTIDE SEQUENCE [LARGE SCALE GENOMIC DNA]</scope>
    <source>
        <strain evidence="3 4">DSM 25653</strain>
    </source>
</reference>
<evidence type="ECO:0000259" key="2">
    <source>
        <dbReference type="PROSITE" id="PS50943"/>
    </source>
</evidence>
<dbReference type="PANTHER" id="PTHR36924">
    <property type="entry name" value="ANTITOXIN HIGA-1"/>
    <property type="match status" value="1"/>
</dbReference>
<dbReference type="PROSITE" id="PS50943">
    <property type="entry name" value="HTH_CROC1"/>
    <property type="match status" value="1"/>
</dbReference>
<dbReference type="AlphaFoldDB" id="A0A9X1B5U8"/>
<organism evidence="3 4">
    <name type="scientific">Lamprobacter modestohalophilus</name>
    <dbReference type="NCBI Taxonomy" id="1064514"/>
    <lineage>
        <taxon>Bacteria</taxon>
        <taxon>Pseudomonadati</taxon>
        <taxon>Pseudomonadota</taxon>
        <taxon>Gammaproteobacteria</taxon>
        <taxon>Chromatiales</taxon>
        <taxon>Chromatiaceae</taxon>
        <taxon>Lamprobacter</taxon>
    </lineage>
</organism>
<comment type="caution">
    <text evidence="3">The sequence shown here is derived from an EMBL/GenBank/DDBJ whole genome shotgun (WGS) entry which is preliminary data.</text>
</comment>
<gene>
    <name evidence="3" type="primary">higA</name>
    <name evidence="3" type="ORF">CKO42_16505</name>
</gene>
<evidence type="ECO:0000313" key="4">
    <source>
        <dbReference type="Proteomes" id="UP001138768"/>
    </source>
</evidence>
<sequence>MFTSGLPAVHPGAFLDELLHELDLSQSEFAQALEVAPNRLEAVIRGEQPVTADLALLFAQALDQSPHYWLNLQAEYDLATASLNMGAQLKRVHRITEYDNRLSRER</sequence>
<dbReference type="InterPro" id="IPR001387">
    <property type="entry name" value="Cro/C1-type_HTH"/>
</dbReference>
<feature type="domain" description="HTH cro/C1-type" evidence="2">
    <location>
        <begin position="15"/>
        <end position="69"/>
    </location>
</feature>
<proteinExistence type="predicted"/>
<accession>A0A9X1B5U8</accession>
<keyword evidence="1" id="KW-0238">DNA-binding</keyword>
<protein>
    <submittedName>
        <fullName evidence="3">Addiction module antidote protein, HigA family</fullName>
    </submittedName>
</protein>
<dbReference type="InterPro" id="IPR010982">
    <property type="entry name" value="Lambda_DNA-bd_dom_sf"/>
</dbReference>
<dbReference type="RefSeq" id="WP_200246401.1">
    <property type="nucleotide sequence ID" value="NZ_NRRY01000030.1"/>
</dbReference>
<dbReference type="EMBL" id="NRRY01000030">
    <property type="protein sequence ID" value="MBK1620012.1"/>
    <property type="molecule type" value="Genomic_DNA"/>
</dbReference>
<dbReference type="CDD" id="cd00093">
    <property type="entry name" value="HTH_XRE"/>
    <property type="match status" value="1"/>
</dbReference>
<name>A0A9X1B5U8_9GAMM</name>
<dbReference type="SUPFAM" id="SSF47413">
    <property type="entry name" value="lambda repressor-like DNA-binding domains"/>
    <property type="match status" value="1"/>
</dbReference>
<dbReference type="Gene3D" id="1.10.260.40">
    <property type="entry name" value="lambda repressor-like DNA-binding domains"/>
    <property type="match status" value="1"/>
</dbReference>